<dbReference type="CDD" id="cd09272">
    <property type="entry name" value="RNase_HI_RT_Ty1"/>
    <property type="match status" value="1"/>
</dbReference>
<name>A0AAF0TMJ5_SOLVR</name>
<evidence type="ECO:0000313" key="1">
    <source>
        <dbReference type="EMBL" id="WMV25236.1"/>
    </source>
</evidence>
<dbReference type="PANTHER" id="PTHR11439">
    <property type="entry name" value="GAG-POL-RELATED RETROTRANSPOSON"/>
    <property type="match status" value="1"/>
</dbReference>
<evidence type="ECO:0008006" key="3">
    <source>
        <dbReference type="Google" id="ProtNLM"/>
    </source>
</evidence>
<accession>A0AAF0TMJ5</accession>
<keyword evidence="2" id="KW-1185">Reference proteome</keyword>
<organism evidence="1 2">
    <name type="scientific">Solanum verrucosum</name>
    <dbReference type="NCBI Taxonomy" id="315347"/>
    <lineage>
        <taxon>Eukaryota</taxon>
        <taxon>Viridiplantae</taxon>
        <taxon>Streptophyta</taxon>
        <taxon>Embryophyta</taxon>
        <taxon>Tracheophyta</taxon>
        <taxon>Spermatophyta</taxon>
        <taxon>Magnoliopsida</taxon>
        <taxon>eudicotyledons</taxon>
        <taxon>Gunneridae</taxon>
        <taxon>Pentapetalae</taxon>
        <taxon>asterids</taxon>
        <taxon>lamiids</taxon>
        <taxon>Solanales</taxon>
        <taxon>Solanaceae</taxon>
        <taxon>Solanoideae</taxon>
        <taxon>Solaneae</taxon>
        <taxon>Solanum</taxon>
    </lineage>
</organism>
<dbReference type="EMBL" id="CP133615">
    <property type="protein sequence ID" value="WMV25236.1"/>
    <property type="molecule type" value="Genomic_DNA"/>
</dbReference>
<proteinExistence type="predicted"/>
<gene>
    <name evidence="1" type="ORF">MTR67_018621</name>
</gene>
<dbReference type="PANTHER" id="PTHR11439:SF503">
    <property type="entry name" value="CYSTEINE-RICH RLK (RECEPTOR-LIKE PROTEIN KINASE) 8"/>
    <property type="match status" value="1"/>
</dbReference>
<protein>
    <recommendedName>
        <fullName evidence="3">Copia protein</fullName>
    </recommendedName>
</protein>
<sequence length="172" mass="19735">MEYCKDMITPMNQKEKLSKNDGVEKVEETYFRGLVGYLMYLTATRPDSLYAVSILSRFMHCASEAEFVAATVAVNQALWSRIFFVDLHMNQKKGTEVFVDNQSAIGISHNPVFHGKTKHFNIKLFFLRELQNNGDLILLYCKTEEQLADIFTKPLSSNKFQLLEQKLGFCSS</sequence>
<dbReference type="Proteomes" id="UP001234989">
    <property type="component" value="Chromosome 4"/>
</dbReference>
<dbReference type="AlphaFoldDB" id="A0AAF0TMJ5"/>
<reference evidence="1" key="1">
    <citation type="submission" date="2023-08" db="EMBL/GenBank/DDBJ databases">
        <title>A de novo genome assembly of Solanum verrucosum Schlechtendal, a Mexican diploid species geographically isolated from the other diploid A-genome species in potato relatives.</title>
        <authorList>
            <person name="Hosaka K."/>
        </authorList>
    </citation>
    <scope>NUCLEOTIDE SEQUENCE</scope>
    <source>
        <tissue evidence="1">Young leaves</tissue>
    </source>
</reference>
<evidence type="ECO:0000313" key="2">
    <source>
        <dbReference type="Proteomes" id="UP001234989"/>
    </source>
</evidence>